<evidence type="ECO:0000313" key="1">
    <source>
        <dbReference type="EMBL" id="TWU61033.1"/>
    </source>
</evidence>
<accession>A0A5C6FHQ7</accession>
<reference evidence="1 2" key="1">
    <citation type="submission" date="2019-02" db="EMBL/GenBank/DDBJ databases">
        <title>Deep-cultivation of Planctomycetes and their phenomic and genomic characterization uncovers novel biology.</title>
        <authorList>
            <person name="Wiegand S."/>
            <person name="Jogler M."/>
            <person name="Boedeker C."/>
            <person name="Pinto D."/>
            <person name="Vollmers J."/>
            <person name="Rivas-Marin E."/>
            <person name="Kohn T."/>
            <person name="Peeters S.H."/>
            <person name="Heuer A."/>
            <person name="Rast P."/>
            <person name="Oberbeckmann S."/>
            <person name="Bunk B."/>
            <person name="Jeske O."/>
            <person name="Meyerdierks A."/>
            <person name="Storesund J.E."/>
            <person name="Kallscheuer N."/>
            <person name="Luecker S."/>
            <person name="Lage O.M."/>
            <person name="Pohl T."/>
            <person name="Merkel B.J."/>
            <person name="Hornburger P."/>
            <person name="Mueller R.-W."/>
            <person name="Bruemmer F."/>
            <person name="Labrenz M."/>
            <person name="Spormann A.M."/>
            <person name="Op Den Camp H."/>
            <person name="Overmann J."/>
            <person name="Amann R."/>
            <person name="Jetten M.S.M."/>
            <person name="Mascher T."/>
            <person name="Medema M.H."/>
            <person name="Devos D.P."/>
            <person name="Kaster A.-K."/>
            <person name="Ovreas L."/>
            <person name="Rohde M."/>
            <person name="Galperin M.Y."/>
            <person name="Jogler C."/>
        </authorList>
    </citation>
    <scope>NUCLEOTIDE SEQUENCE [LARGE SCALE GENOMIC DNA]</scope>
    <source>
        <strain evidence="1 2">V7</strain>
    </source>
</reference>
<sequence>MTPFHSISKCPICGGGLCGVRICGLPSHELQKAMLSDSAEIQKQVVAPEIGEATAPHGLVVCDECEAIWLDPDTSGPHQYADAENPRCPICHEPLFGDQSHWANTDEVAFLGWAHLTDPELDYSPDDCDPEPST</sequence>
<dbReference type="EMBL" id="SJPZ01000003">
    <property type="protein sequence ID" value="TWU61033.1"/>
    <property type="molecule type" value="Genomic_DNA"/>
</dbReference>
<name>A0A5C6FHQ7_9PLAN</name>
<protein>
    <submittedName>
        <fullName evidence="1">Uncharacterized protein</fullName>
    </submittedName>
</protein>
<dbReference type="OrthoDB" id="287438at2"/>
<evidence type="ECO:0000313" key="2">
    <source>
        <dbReference type="Proteomes" id="UP000316476"/>
    </source>
</evidence>
<organism evidence="1 2">
    <name type="scientific">Crateriforma conspicua</name>
    <dbReference type="NCBI Taxonomy" id="2527996"/>
    <lineage>
        <taxon>Bacteria</taxon>
        <taxon>Pseudomonadati</taxon>
        <taxon>Planctomycetota</taxon>
        <taxon>Planctomycetia</taxon>
        <taxon>Planctomycetales</taxon>
        <taxon>Planctomycetaceae</taxon>
        <taxon>Crateriforma</taxon>
    </lineage>
</organism>
<dbReference type="Proteomes" id="UP000316476">
    <property type="component" value="Unassembled WGS sequence"/>
</dbReference>
<dbReference type="RefSeq" id="WP_146416373.1">
    <property type="nucleotide sequence ID" value="NZ_SJPZ01000003.1"/>
</dbReference>
<comment type="caution">
    <text evidence="1">The sequence shown here is derived from an EMBL/GenBank/DDBJ whole genome shotgun (WGS) entry which is preliminary data.</text>
</comment>
<gene>
    <name evidence="1" type="ORF">V7x_53450</name>
</gene>
<dbReference type="AlphaFoldDB" id="A0A5C6FHQ7"/>
<proteinExistence type="predicted"/>